<dbReference type="SUPFAM" id="SSF102114">
    <property type="entry name" value="Radical SAM enzymes"/>
    <property type="match status" value="1"/>
</dbReference>
<comment type="cofactor">
    <cofactor evidence="8">
        <name>[4Fe-4S] cluster</name>
        <dbReference type="ChEBI" id="CHEBI:49883"/>
    </cofactor>
    <text evidence="8">Binds 1 [4Fe-4S] cluster. The cluster is coordinated with 3 cysteines and an exchangeable S-adenosyl-L-methionine.</text>
</comment>
<dbReference type="PANTHER" id="PTHR11228:SF7">
    <property type="entry name" value="PQQA PEPTIDE CYCLASE"/>
    <property type="match status" value="1"/>
</dbReference>
<accession>A0A433VRV5</accession>
<evidence type="ECO:0000313" key="10">
    <source>
        <dbReference type="EMBL" id="RUT08853.1"/>
    </source>
</evidence>
<dbReference type="InterPro" id="IPR011843">
    <property type="entry name" value="PQQ_synth_PqqE_bac"/>
</dbReference>
<dbReference type="GO" id="GO:1904047">
    <property type="term" value="F:S-adenosyl-L-methionine binding"/>
    <property type="evidence" value="ECO:0007669"/>
    <property type="project" value="UniProtKB-UniRule"/>
</dbReference>
<dbReference type="AlphaFoldDB" id="A0A433VRV5"/>
<feature type="domain" description="Radical SAM core" evidence="9">
    <location>
        <begin position="2"/>
        <end position="223"/>
    </location>
</feature>
<evidence type="ECO:0000256" key="4">
    <source>
        <dbReference type="ARBA" id="ARBA00022905"/>
    </source>
</evidence>
<keyword evidence="4 8" id="KW-0884">PQQ biosynthesis</keyword>
<sequence length="364" mass="41214">MTPRPFSLVAELTYRCPLQCPYCSNPLNWSSDNYRTELATEDWLRIIQQARQLGVLQLGFTGGEPLLRKDLEILVEAAANLRLYTTLVTAGTLLTKERASTLHSLGLDHIQISLQDSRPPESDYIAGTPSFHQKIAAARLVKELGFPLTLNVVLHRQNLDRIEEIIELAETLQADRIELANTQYYGWALKNRAALLPTREQLEHAEQVVKAAQQRRKIPMGILYVIPDYYDKYPKPCMGGWGQRTLIIAPNGDGLPCQAAMSIPHLTFANAREHSLEYIWYDSPAMNAYRGAAWMPELCQNCDRKEIDWGGCRCQAYLLTQDSTATDPVCHLSPQHSQILAIREQVSSNQQSDFVYRGMERDAK</sequence>
<evidence type="ECO:0000256" key="3">
    <source>
        <dbReference type="ARBA" id="ARBA00022723"/>
    </source>
</evidence>
<dbReference type="NCBIfam" id="TIGR04085">
    <property type="entry name" value="rSAM_more_4Fe4S"/>
    <property type="match status" value="1"/>
</dbReference>
<dbReference type="InterPro" id="IPR000385">
    <property type="entry name" value="MoaA_NifB_PqqE_Fe-S-bd_CS"/>
</dbReference>
<dbReference type="SFLD" id="SFLDG01386">
    <property type="entry name" value="main_SPASM_domain-containing"/>
    <property type="match status" value="1"/>
</dbReference>
<dbReference type="GO" id="GO:0018189">
    <property type="term" value="P:pyrroloquinoline quinone biosynthetic process"/>
    <property type="evidence" value="ECO:0007669"/>
    <property type="project" value="UniProtKB-UniRule"/>
</dbReference>
<dbReference type="InterPro" id="IPR007197">
    <property type="entry name" value="rSAM"/>
</dbReference>
<dbReference type="PIRSF" id="PIRSF037420">
    <property type="entry name" value="PQQ_syn_pqqE"/>
    <property type="match status" value="1"/>
</dbReference>
<dbReference type="HAMAP" id="MF_00660">
    <property type="entry name" value="PqqE"/>
    <property type="match status" value="1"/>
</dbReference>
<comment type="caution">
    <text evidence="10">The sequence shown here is derived from an EMBL/GenBank/DDBJ whole genome shotgun (WGS) entry which is preliminary data.</text>
</comment>
<dbReference type="GO" id="GO:0032324">
    <property type="term" value="P:molybdopterin cofactor biosynthetic process"/>
    <property type="evidence" value="ECO:0007669"/>
    <property type="project" value="UniProtKB-ARBA"/>
</dbReference>
<evidence type="ECO:0000256" key="5">
    <source>
        <dbReference type="ARBA" id="ARBA00023002"/>
    </source>
</evidence>
<comment type="similarity">
    <text evidence="8">Belongs to the radical SAM superfamily. PqqE family.</text>
</comment>
<dbReference type="SFLD" id="SFLDF00280">
    <property type="entry name" value="coenzyme_PQQ_synthesis_protein"/>
    <property type="match status" value="1"/>
</dbReference>
<evidence type="ECO:0000313" key="11">
    <source>
        <dbReference type="Proteomes" id="UP000271624"/>
    </source>
</evidence>
<name>A0A433VRV5_9CYAN</name>
<comment type="pathway">
    <text evidence="8">Cofactor biosynthesis; pyrroloquinoline quinone biosynthesis.</text>
</comment>
<dbReference type="Gene3D" id="3.20.20.70">
    <property type="entry name" value="Aldolase class I"/>
    <property type="match status" value="1"/>
</dbReference>
<feature type="binding site" evidence="8">
    <location>
        <position position="23"/>
    </location>
    <ligand>
        <name>[4Fe-4S] cluster</name>
        <dbReference type="ChEBI" id="CHEBI:49883"/>
        <note>4Fe-4S-S-AdoMet</note>
    </ligand>
</feature>
<evidence type="ECO:0000256" key="2">
    <source>
        <dbReference type="ARBA" id="ARBA00022691"/>
    </source>
</evidence>
<comment type="function">
    <text evidence="8">Catalyzes the cross-linking of a glutamate residue and a tyrosine residue in the PqqA protein as part of the biosynthesis of pyrroloquinoline quinone (PQQ).</text>
</comment>
<evidence type="ECO:0000256" key="6">
    <source>
        <dbReference type="ARBA" id="ARBA00023004"/>
    </source>
</evidence>
<dbReference type="UniPathway" id="UPA00539"/>
<evidence type="ECO:0000256" key="8">
    <source>
        <dbReference type="HAMAP-Rule" id="MF_00660"/>
    </source>
</evidence>
<dbReference type="GO" id="GO:0005506">
    <property type="term" value="F:iron ion binding"/>
    <property type="evidence" value="ECO:0007669"/>
    <property type="project" value="UniProtKB-UniRule"/>
</dbReference>
<feature type="binding site" evidence="8">
    <location>
        <position position="20"/>
    </location>
    <ligand>
        <name>[4Fe-4S] cluster</name>
        <dbReference type="ChEBI" id="CHEBI:49883"/>
        <note>4Fe-4S-S-AdoMet</note>
    </ligand>
</feature>
<dbReference type="Proteomes" id="UP000271624">
    <property type="component" value="Unassembled WGS sequence"/>
</dbReference>
<gene>
    <name evidence="8 10" type="primary">pqqE</name>
    <name evidence="10" type="ORF">DSM106972_009060</name>
</gene>
<keyword evidence="6 8" id="KW-0408">Iron</keyword>
<dbReference type="GO" id="GO:0051539">
    <property type="term" value="F:4 iron, 4 sulfur cluster binding"/>
    <property type="evidence" value="ECO:0007669"/>
    <property type="project" value="UniProtKB-KW"/>
</dbReference>
<evidence type="ECO:0000259" key="9">
    <source>
        <dbReference type="PROSITE" id="PS51918"/>
    </source>
</evidence>
<dbReference type="InterPro" id="IPR017200">
    <property type="entry name" value="PqqE-like"/>
</dbReference>
<reference evidence="10" key="1">
    <citation type="submission" date="2018-12" db="EMBL/GenBank/DDBJ databases">
        <authorList>
            <person name="Will S."/>
            <person name="Neumann-Schaal M."/>
            <person name="Henke P."/>
        </authorList>
    </citation>
    <scope>NUCLEOTIDE SEQUENCE</scope>
    <source>
        <strain evidence="10">PCC 7102</strain>
    </source>
</reference>
<dbReference type="SFLD" id="SFLDS00029">
    <property type="entry name" value="Radical_SAM"/>
    <property type="match status" value="1"/>
</dbReference>
<dbReference type="CDD" id="cd21119">
    <property type="entry name" value="SPASM_PqqE"/>
    <property type="match status" value="1"/>
</dbReference>
<keyword evidence="1 8" id="KW-0004">4Fe-4S</keyword>
<dbReference type="SMART" id="SM00729">
    <property type="entry name" value="Elp3"/>
    <property type="match status" value="1"/>
</dbReference>
<keyword evidence="2 8" id="KW-0949">S-adenosyl-L-methionine</keyword>
<evidence type="ECO:0000256" key="7">
    <source>
        <dbReference type="ARBA" id="ARBA00023014"/>
    </source>
</evidence>
<comment type="subunit">
    <text evidence="8">Interacts with PqqD. The interaction is necessary for activity of PqqE.</text>
</comment>
<keyword evidence="5 8" id="KW-0560">Oxidoreductase</keyword>
<dbReference type="InterPro" id="IPR023885">
    <property type="entry name" value="4Fe4S-binding_SPASM_dom"/>
</dbReference>
<protein>
    <recommendedName>
        <fullName evidence="8">PqqA peptide cyclase</fullName>
        <ecNumber evidence="8">1.21.98.4</ecNumber>
    </recommendedName>
    <alternativeName>
        <fullName evidence="8">Coenzyme PQQ synthesis protein E</fullName>
    </alternativeName>
</protein>
<dbReference type="InterPro" id="IPR013785">
    <property type="entry name" value="Aldolase_TIM"/>
</dbReference>
<reference evidence="10" key="2">
    <citation type="journal article" date="2019" name="Genome Biol. Evol.">
        <title>Day and night: Metabolic profiles and evolutionary relationships of six axenic non-marine cyanobacteria.</title>
        <authorList>
            <person name="Will S.E."/>
            <person name="Henke P."/>
            <person name="Boedeker C."/>
            <person name="Huang S."/>
            <person name="Brinkmann H."/>
            <person name="Rohde M."/>
            <person name="Jarek M."/>
            <person name="Friedl T."/>
            <person name="Seufert S."/>
            <person name="Schumacher M."/>
            <person name="Overmann J."/>
            <person name="Neumann-Schaal M."/>
            <person name="Petersen J."/>
        </authorList>
    </citation>
    <scope>NUCLEOTIDE SEQUENCE [LARGE SCALE GENOMIC DNA]</scope>
    <source>
        <strain evidence="10">PCC 7102</strain>
    </source>
</reference>
<feature type="binding site" evidence="8">
    <location>
        <position position="16"/>
    </location>
    <ligand>
        <name>[4Fe-4S] cluster</name>
        <dbReference type="ChEBI" id="CHEBI:49883"/>
        <note>4Fe-4S-S-AdoMet</note>
    </ligand>
</feature>
<dbReference type="InterPro" id="IPR050377">
    <property type="entry name" value="Radical_SAM_PqqE_MftC-like"/>
</dbReference>
<dbReference type="Pfam" id="PF13186">
    <property type="entry name" value="SPASM"/>
    <property type="match status" value="1"/>
</dbReference>
<dbReference type="InterPro" id="IPR058240">
    <property type="entry name" value="rSAM_sf"/>
</dbReference>
<comment type="catalytic activity">
    <reaction evidence="8">
        <text>[PQQ precursor protein] + S-adenosyl-L-methionine = E-Y cross-linked-[PQQ precursor protein] + 5'-deoxyadenosine + L-methionine + H(+)</text>
        <dbReference type="Rhea" id="RHEA:56836"/>
        <dbReference type="Rhea" id="RHEA-COMP:14800"/>
        <dbReference type="Rhea" id="RHEA-COMP:14801"/>
        <dbReference type="ChEBI" id="CHEBI:15378"/>
        <dbReference type="ChEBI" id="CHEBI:17319"/>
        <dbReference type="ChEBI" id="CHEBI:57844"/>
        <dbReference type="ChEBI" id="CHEBI:59789"/>
        <dbReference type="ChEBI" id="CHEBI:141026"/>
        <dbReference type="ChEBI" id="CHEBI:141027"/>
        <dbReference type="EC" id="1.21.98.4"/>
    </reaction>
</comment>
<dbReference type="InterPro" id="IPR006638">
    <property type="entry name" value="Elp3/MiaA/NifB-like_rSAM"/>
</dbReference>
<dbReference type="NCBIfam" id="TIGR02109">
    <property type="entry name" value="PQQ_syn_pqqE"/>
    <property type="match status" value="1"/>
</dbReference>
<dbReference type="PANTHER" id="PTHR11228">
    <property type="entry name" value="RADICAL SAM DOMAIN PROTEIN"/>
    <property type="match status" value="1"/>
</dbReference>
<dbReference type="RefSeq" id="WP_127079305.1">
    <property type="nucleotide sequence ID" value="NZ_RSCL01000002.1"/>
</dbReference>
<dbReference type="EMBL" id="RSCL01000002">
    <property type="protein sequence ID" value="RUT08853.1"/>
    <property type="molecule type" value="Genomic_DNA"/>
</dbReference>
<dbReference type="PROSITE" id="PS51918">
    <property type="entry name" value="RADICAL_SAM"/>
    <property type="match status" value="1"/>
</dbReference>
<dbReference type="PROSITE" id="PS01305">
    <property type="entry name" value="MOAA_NIFB_PQQE"/>
    <property type="match status" value="1"/>
</dbReference>
<keyword evidence="7 8" id="KW-0411">Iron-sulfur</keyword>
<dbReference type="EC" id="1.21.98.4" evidence="8"/>
<evidence type="ECO:0000256" key="1">
    <source>
        <dbReference type="ARBA" id="ARBA00022485"/>
    </source>
</evidence>
<proteinExistence type="inferred from homology"/>
<dbReference type="GO" id="GO:0009975">
    <property type="term" value="F:cyclase activity"/>
    <property type="evidence" value="ECO:0007669"/>
    <property type="project" value="UniProtKB-UniRule"/>
</dbReference>
<dbReference type="Pfam" id="PF04055">
    <property type="entry name" value="Radical_SAM"/>
    <property type="match status" value="1"/>
</dbReference>
<dbReference type="OrthoDB" id="9782387at2"/>
<dbReference type="GO" id="GO:0016491">
    <property type="term" value="F:oxidoreductase activity"/>
    <property type="evidence" value="ECO:0007669"/>
    <property type="project" value="UniProtKB-KW"/>
</dbReference>
<dbReference type="CDD" id="cd01335">
    <property type="entry name" value="Radical_SAM"/>
    <property type="match status" value="1"/>
</dbReference>
<dbReference type="SFLD" id="SFLDG01067">
    <property type="entry name" value="SPASM/twitch_domain_containing"/>
    <property type="match status" value="1"/>
</dbReference>
<keyword evidence="11" id="KW-1185">Reference proteome</keyword>
<organism evidence="10 11">
    <name type="scientific">Dulcicalothrix desertica PCC 7102</name>
    <dbReference type="NCBI Taxonomy" id="232991"/>
    <lineage>
        <taxon>Bacteria</taxon>
        <taxon>Bacillati</taxon>
        <taxon>Cyanobacteriota</taxon>
        <taxon>Cyanophyceae</taxon>
        <taxon>Nostocales</taxon>
        <taxon>Calotrichaceae</taxon>
        <taxon>Dulcicalothrix</taxon>
    </lineage>
</organism>
<keyword evidence="3 8" id="KW-0479">Metal-binding</keyword>